<accession>A0A6J4SA73</accession>
<keyword evidence="2" id="KW-0808">Transferase</keyword>
<dbReference type="AlphaFoldDB" id="A0A6J4SA73"/>
<keyword evidence="2" id="KW-0489">Methyltransferase</keyword>
<evidence type="ECO:0000313" key="2">
    <source>
        <dbReference type="EMBL" id="CAA9486645.1"/>
    </source>
</evidence>
<dbReference type="GO" id="GO:0003871">
    <property type="term" value="F:5-methyltetrahydropteroyltriglutamate-homocysteine S-methyltransferase activity"/>
    <property type="evidence" value="ECO:0007669"/>
    <property type="project" value="UniProtKB-EC"/>
</dbReference>
<protein>
    <submittedName>
        <fullName evidence="2">5-methyltetrahydropteroyltriglutamate--homocystei ne methyltransferase</fullName>
        <ecNumber evidence="2">2.1.1.14</ecNumber>
    </submittedName>
</protein>
<gene>
    <name evidence="2" type="ORF">AVDCRST_MAG30-1099</name>
</gene>
<feature type="non-terminal residue" evidence="2">
    <location>
        <position position="1"/>
    </location>
</feature>
<dbReference type="EC" id="2.1.1.14" evidence="2"/>
<feature type="compositionally biased region" description="Basic and acidic residues" evidence="1">
    <location>
        <begin position="117"/>
        <end position="140"/>
    </location>
</feature>
<dbReference type="GO" id="GO:0032259">
    <property type="term" value="P:methylation"/>
    <property type="evidence" value="ECO:0007669"/>
    <property type="project" value="UniProtKB-KW"/>
</dbReference>
<sequence length="380" mass="43151">AHSHRARRLTPAAREAPGRLPGLRRRQDRLRRAPAPAGRRRPGLHPPPRADGGDLRHRRRAARVELRDLPDHRHPRGHRPGRQPRGRRAVLRDLRRRPPSSAAAPDRGSVPLQDVRLGVRREERGDRLEARQAGRHRPVDADAALPAGGRARRLHARGVPRRPLRPGRAGHPSGVRGRRRARLDRLHRGPAREQERLAQPLDEPRHAPGLHRPQQPRDRPLLSRGAAQHRHPHVPGRRLRLRPLQGGALRQAAEQDVPAQRGLLPHPVRVRGRQGRRLPDGRRVLPRRRQRHPADVLHGGHQPTEPGRRDRRAGARPARRRRQAHPGRAPRRDRRLRLLAVQPRPQAPARVAGLRARHRDAEDRQPRRGRAHGLRGAGGL</sequence>
<evidence type="ECO:0000256" key="1">
    <source>
        <dbReference type="SAM" id="MobiDB-lite"/>
    </source>
</evidence>
<proteinExistence type="predicted"/>
<name>A0A6J4SA73_9ACTN</name>
<feature type="compositionally biased region" description="Basic and acidic residues" evidence="1">
    <location>
        <begin position="183"/>
        <end position="206"/>
    </location>
</feature>
<dbReference type="EMBL" id="CADCVS010000175">
    <property type="protein sequence ID" value="CAA9486645.1"/>
    <property type="molecule type" value="Genomic_DNA"/>
</dbReference>
<feature type="compositionally biased region" description="Basic residues" evidence="1">
    <location>
        <begin position="73"/>
        <end position="98"/>
    </location>
</feature>
<reference evidence="2" key="1">
    <citation type="submission" date="2020-02" db="EMBL/GenBank/DDBJ databases">
        <authorList>
            <person name="Meier V. D."/>
        </authorList>
    </citation>
    <scope>NUCLEOTIDE SEQUENCE</scope>
    <source>
        <strain evidence="2">AVDCRST_MAG30</strain>
    </source>
</reference>
<feature type="compositionally biased region" description="Basic residues" evidence="1">
    <location>
        <begin position="227"/>
        <end position="241"/>
    </location>
</feature>
<feature type="non-terminal residue" evidence="2">
    <location>
        <position position="380"/>
    </location>
</feature>
<feature type="compositionally biased region" description="Basic residues" evidence="1">
    <location>
        <begin position="150"/>
        <end position="165"/>
    </location>
</feature>
<feature type="region of interest" description="Disordered" evidence="1">
    <location>
        <begin position="1"/>
        <end position="380"/>
    </location>
</feature>
<feature type="compositionally biased region" description="Basic and acidic residues" evidence="1">
    <location>
        <begin position="62"/>
        <end position="72"/>
    </location>
</feature>
<organism evidence="2">
    <name type="scientific">uncultured Solirubrobacteraceae bacterium</name>
    <dbReference type="NCBI Taxonomy" id="1162706"/>
    <lineage>
        <taxon>Bacteria</taxon>
        <taxon>Bacillati</taxon>
        <taxon>Actinomycetota</taxon>
        <taxon>Thermoleophilia</taxon>
        <taxon>Solirubrobacterales</taxon>
        <taxon>Solirubrobacteraceae</taxon>
        <taxon>environmental samples</taxon>
    </lineage>
</organism>
<feature type="compositionally biased region" description="Basic residues" evidence="1">
    <location>
        <begin position="317"/>
        <end position="337"/>
    </location>
</feature>